<dbReference type="KEGG" id="mbry:B1812_14080"/>
<name>A0A1W6MWQ9_9HYPH</name>
<evidence type="ECO:0000313" key="2">
    <source>
        <dbReference type="EMBL" id="ARN82018.1"/>
    </source>
</evidence>
<dbReference type="RefSeq" id="WP_085772141.1">
    <property type="nucleotide sequence ID" value="NZ_AP027149.1"/>
</dbReference>
<protein>
    <submittedName>
        <fullName evidence="2">Uncharacterized protein</fullName>
    </submittedName>
</protein>
<gene>
    <name evidence="2" type="ORF">B1812_14080</name>
</gene>
<dbReference type="InterPro" id="IPR018679">
    <property type="entry name" value="DUF2161"/>
</dbReference>
<dbReference type="Pfam" id="PF09929">
    <property type="entry name" value="DUF2161"/>
    <property type="match status" value="1"/>
</dbReference>
<evidence type="ECO:0000256" key="1">
    <source>
        <dbReference type="SAM" id="MobiDB-lite"/>
    </source>
</evidence>
<proteinExistence type="predicted"/>
<feature type="region of interest" description="Disordered" evidence="1">
    <location>
        <begin position="126"/>
        <end position="146"/>
    </location>
</feature>
<organism evidence="2 3">
    <name type="scientific">Methylocystis bryophila</name>
    <dbReference type="NCBI Taxonomy" id="655015"/>
    <lineage>
        <taxon>Bacteria</taxon>
        <taxon>Pseudomonadati</taxon>
        <taxon>Pseudomonadota</taxon>
        <taxon>Alphaproteobacteria</taxon>
        <taxon>Hyphomicrobiales</taxon>
        <taxon>Methylocystaceae</taxon>
        <taxon>Methylocystis</taxon>
    </lineage>
</organism>
<dbReference type="Proteomes" id="UP000193978">
    <property type="component" value="Chromosome"/>
</dbReference>
<sequence length="235" mass="25902">METSLYLPVKRFLEGLGFEVKGEVCGCDVVAVDRGAPIALVICELKLSFTLDLVLQGVDRSTACDEIWLAVRASARGRGRESDSRVKRLCRMLGFGLLCVSNSGRVEVLVEPVPWRPRLNAKRRSRILEEHRRRRGDPATGGGTRQPIMTAYRQQALQCAGAMALAPARPRDLKEAIPDAPKILLRNVYGWFIRVERGVYALSDAGQAALVTWKAHLPDQSAARLGENQKTSVPA</sequence>
<reference evidence="2 3" key="1">
    <citation type="submission" date="2017-02" db="EMBL/GenBank/DDBJ databases">
        <authorList>
            <person name="Peterson S.W."/>
        </authorList>
    </citation>
    <scope>NUCLEOTIDE SEQUENCE [LARGE SCALE GENOMIC DNA]</scope>
    <source>
        <strain evidence="2 3">S285</strain>
    </source>
</reference>
<dbReference type="EMBL" id="CP019948">
    <property type="protein sequence ID" value="ARN82018.1"/>
    <property type="molecule type" value="Genomic_DNA"/>
</dbReference>
<evidence type="ECO:0000313" key="3">
    <source>
        <dbReference type="Proteomes" id="UP000193978"/>
    </source>
</evidence>
<keyword evidence="3" id="KW-1185">Reference proteome</keyword>
<dbReference type="OrthoDB" id="9795163at2"/>
<accession>A0A1W6MWQ9</accession>
<dbReference type="AlphaFoldDB" id="A0A1W6MWQ9"/>